<dbReference type="InterPro" id="IPR010658">
    <property type="entry name" value="Nodulin-like"/>
</dbReference>
<feature type="transmembrane region" description="Helical" evidence="6">
    <location>
        <begin position="211"/>
        <end position="233"/>
    </location>
</feature>
<feature type="transmembrane region" description="Helical" evidence="6">
    <location>
        <begin position="548"/>
        <end position="576"/>
    </location>
</feature>
<reference evidence="9 10" key="1">
    <citation type="journal article" date="2015" name="Proc. Natl. Acad. Sci. U.S.A.">
        <title>The resurrection genome of Boea hygrometrica: A blueprint for survival of dehydration.</title>
        <authorList>
            <person name="Xiao L."/>
            <person name="Yang G."/>
            <person name="Zhang L."/>
            <person name="Yang X."/>
            <person name="Zhao S."/>
            <person name="Ji Z."/>
            <person name="Zhou Q."/>
            <person name="Hu M."/>
            <person name="Wang Y."/>
            <person name="Chen M."/>
            <person name="Xu Y."/>
            <person name="Jin H."/>
            <person name="Xiao X."/>
            <person name="Hu G."/>
            <person name="Bao F."/>
            <person name="Hu Y."/>
            <person name="Wan P."/>
            <person name="Li L."/>
            <person name="Deng X."/>
            <person name="Kuang T."/>
            <person name="Xiang C."/>
            <person name="Zhu J.K."/>
            <person name="Oliver M.J."/>
            <person name="He Y."/>
        </authorList>
    </citation>
    <scope>NUCLEOTIDE SEQUENCE [LARGE SCALE GENOMIC DNA]</scope>
    <source>
        <strain evidence="10">cv. XS01</strain>
    </source>
</reference>
<gene>
    <name evidence="9" type="ORF">F511_18230</name>
</gene>
<accession>A0A2Z7A725</accession>
<evidence type="ECO:0000256" key="5">
    <source>
        <dbReference type="ARBA" id="ARBA00044504"/>
    </source>
</evidence>
<evidence type="ECO:0000313" key="9">
    <source>
        <dbReference type="EMBL" id="KZV17289.1"/>
    </source>
</evidence>
<feature type="transmembrane region" description="Helical" evidence="6">
    <location>
        <begin position="352"/>
        <end position="378"/>
    </location>
</feature>
<dbReference type="Gene3D" id="1.20.1250.20">
    <property type="entry name" value="MFS general substrate transporter like domains"/>
    <property type="match status" value="1"/>
</dbReference>
<feature type="transmembrane region" description="Helical" evidence="6">
    <location>
        <begin position="17"/>
        <end position="37"/>
    </location>
</feature>
<dbReference type="AlphaFoldDB" id="A0A2Z7A725"/>
<evidence type="ECO:0000256" key="1">
    <source>
        <dbReference type="ARBA" id="ARBA00004141"/>
    </source>
</evidence>
<dbReference type="InterPro" id="IPR056555">
    <property type="entry name" value="NFD4_C"/>
</dbReference>
<sequence>MMGHFSEGIRSFVKNRWLVFVAAMWIQSWAGIGYLFGSLSPVIKSALSYNQRQVARLGVAKDLGDSVGFLTGYLCEILPLWGALLIGVMMNFVGYGWVWLIASGRAPILPLWAMCILIFVGTNGETYFNTAALVSCVQNFPKSRGPVVGILKGFAGLSGAILTQVYALMNTPDHASLLFMVAVGPSLVVIAVMFIVRPVGGHKQIRSSDGFNFSVIYCICLVLAAYMMGVMLVQDLVDISQTVIVILTSILLVLLFSPIAIPVTLSFYREPRPPVEEALLPESQKQEAGKSEDDGQEVIFSEMEDEKPKDVDLLPALERQRRIAQLQARLAQAAAEGAVRIKKRRPHRGEDFTLLEALIKADFWLIFFSLLLGSGSGLTVIDNLGQISQSLGFDKSHVFVSMLSIWNFLGRVGGGYISEKIVREYAYPRHVSMAGAQVIMAFGHFFFAMGWPGAMYVGTLLVGLGYGAHWAIVPAAASELFGLKKFGALYNFLTLANPAGSLVFSGVIASSIYDREAEKQFHNGFHVDHSLMSSFSRFLYLEEPRKCHGSICFFLTFMIMSGLCIVAAILSMILVYRTKIVYANLYGRSLR</sequence>
<evidence type="ECO:0000256" key="2">
    <source>
        <dbReference type="ARBA" id="ARBA00022692"/>
    </source>
</evidence>
<feature type="domain" description="NFD4 C-terminal" evidence="8">
    <location>
        <begin position="358"/>
        <end position="519"/>
    </location>
</feature>
<dbReference type="OrthoDB" id="410267at2759"/>
<evidence type="ECO:0000256" key="6">
    <source>
        <dbReference type="SAM" id="Phobius"/>
    </source>
</evidence>
<comment type="subcellular location">
    <subcellularLocation>
        <location evidence="1">Membrane</location>
        <topology evidence="1">Multi-pass membrane protein</topology>
    </subcellularLocation>
</comment>
<dbReference type="InterPro" id="IPR036259">
    <property type="entry name" value="MFS_trans_sf"/>
</dbReference>
<feature type="transmembrane region" description="Helical" evidence="6">
    <location>
        <begin position="80"/>
        <end position="102"/>
    </location>
</feature>
<feature type="domain" description="Nodulin-like" evidence="7">
    <location>
        <begin position="16"/>
        <end position="263"/>
    </location>
</feature>
<dbReference type="Pfam" id="PF06813">
    <property type="entry name" value="Nodulin-like"/>
    <property type="match status" value="1"/>
</dbReference>
<evidence type="ECO:0000259" key="8">
    <source>
        <dbReference type="Pfam" id="PF23262"/>
    </source>
</evidence>
<feature type="transmembrane region" description="Helical" evidence="6">
    <location>
        <begin position="430"/>
        <end position="449"/>
    </location>
</feature>
<evidence type="ECO:0000256" key="3">
    <source>
        <dbReference type="ARBA" id="ARBA00022989"/>
    </source>
</evidence>
<dbReference type="Proteomes" id="UP000250235">
    <property type="component" value="Unassembled WGS sequence"/>
</dbReference>
<dbReference type="EMBL" id="KV018443">
    <property type="protein sequence ID" value="KZV17289.1"/>
    <property type="molecule type" value="Genomic_DNA"/>
</dbReference>
<protein>
    <submittedName>
        <fullName evidence="9">Uncharacterized protein</fullName>
    </submittedName>
</protein>
<dbReference type="PANTHER" id="PTHR21576:SF73">
    <property type="entry name" value="F1C9.29 PROTEIN-RELATED"/>
    <property type="match status" value="1"/>
</dbReference>
<feature type="transmembrane region" description="Helical" evidence="6">
    <location>
        <begin position="455"/>
        <end position="477"/>
    </location>
</feature>
<name>A0A2Z7A725_9LAMI</name>
<keyword evidence="3 6" id="KW-1133">Transmembrane helix</keyword>
<feature type="transmembrane region" description="Helical" evidence="6">
    <location>
        <begin position="489"/>
        <end position="513"/>
    </location>
</feature>
<keyword evidence="10" id="KW-1185">Reference proteome</keyword>
<dbReference type="SUPFAM" id="SSF103473">
    <property type="entry name" value="MFS general substrate transporter"/>
    <property type="match status" value="2"/>
</dbReference>
<evidence type="ECO:0000259" key="7">
    <source>
        <dbReference type="Pfam" id="PF06813"/>
    </source>
</evidence>
<evidence type="ECO:0000256" key="4">
    <source>
        <dbReference type="ARBA" id="ARBA00023136"/>
    </source>
</evidence>
<evidence type="ECO:0000313" key="10">
    <source>
        <dbReference type="Proteomes" id="UP000250235"/>
    </source>
</evidence>
<organism evidence="9 10">
    <name type="scientific">Dorcoceras hygrometricum</name>
    <dbReference type="NCBI Taxonomy" id="472368"/>
    <lineage>
        <taxon>Eukaryota</taxon>
        <taxon>Viridiplantae</taxon>
        <taxon>Streptophyta</taxon>
        <taxon>Embryophyta</taxon>
        <taxon>Tracheophyta</taxon>
        <taxon>Spermatophyta</taxon>
        <taxon>Magnoliopsida</taxon>
        <taxon>eudicotyledons</taxon>
        <taxon>Gunneridae</taxon>
        <taxon>Pentapetalae</taxon>
        <taxon>asterids</taxon>
        <taxon>lamiids</taxon>
        <taxon>Lamiales</taxon>
        <taxon>Gesneriaceae</taxon>
        <taxon>Didymocarpoideae</taxon>
        <taxon>Trichosporeae</taxon>
        <taxon>Loxocarpinae</taxon>
        <taxon>Dorcoceras</taxon>
    </lineage>
</organism>
<dbReference type="PANTHER" id="PTHR21576">
    <property type="entry name" value="UNCHARACTERIZED NODULIN-LIKE PROTEIN"/>
    <property type="match status" value="1"/>
</dbReference>
<dbReference type="CDD" id="cd17354">
    <property type="entry name" value="MFS_Mch1p_like"/>
    <property type="match status" value="1"/>
</dbReference>
<feature type="transmembrane region" description="Helical" evidence="6">
    <location>
        <begin position="149"/>
        <end position="169"/>
    </location>
</feature>
<feature type="transmembrane region" description="Helical" evidence="6">
    <location>
        <begin position="175"/>
        <end position="199"/>
    </location>
</feature>
<dbReference type="GO" id="GO:0016020">
    <property type="term" value="C:membrane"/>
    <property type="evidence" value="ECO:0007669"/>
    <property type="project" value="UniProtKB-SubCell"/>
</dbReference>
<comment type="similarity">
    <text evidence="5">Belongs to the major facilitator superfamily. Phosphate:H(+) symporter (TC 2.A.1.9) family.</text>
</comment>
<dbReference type="Pfam" id="PF23262">
    <property type="entry name" value="NFD4_C"/>
    <property type="match status" value="1"/>
</dbReference>
<keyword evidence="4 6" id="KW-0472">Membrane</keyword>
<keyword evidence="2 6" id="KW-0812">Transmembrane</keyword>
<proteinExistence type="inferred from homology"/>
<feature type="transmembrane region" description="Helical" evidence="6">
    <location>
        <begin position="239"/>
        <end position="263"/>
    </location>
</feature>
<feature type="transmembrane region" description="Helical" evidence="6">
    <location>
        <begin position="398"/>
        <end position="418"/>
    </location>
</feature>